<dbReference type="Proteomes" id="UP000272400">
    <property type="component" value="Unassembled WGS sequence"/>
</dbReference>
<dbReference type="SUPFAM" id="SSF141571">
    <property type="entry name" value="Pentapeptide repeat-like"/>
    <property type="match status" value="1"/>
</dbReference>
<dbReference type="EMBL" id="RJKE01000001">
    <property type="protein sequence ID" value="ROO89286.1"/>
    <property type="molecule type" value="Genomic_DNA"/>
</dbReference>
<keyword evidence="2" id="KW-1185">Reference proteome</keyword>
<evidence type="ECO:0000313" key="1">
    <source>
        <dbReference type="EMBL" id="ROO89286.1"/>
    </source>
</evidence>
<protein>
    <submittedName>
        <fullName evidence="1">Pentapeptide repeat protein</fullName>
    </submittedName>
</protein>
<dbReference type="InterPro" id="IPR051082">
    <property type="entry name" value="Pentapeptide-BTB/POZ_domain"/>
</dbReference>
<dbReference type="Pfam" id="PF00805">
    <property type="entry name" value="Pentapeptide"/>
    <property type="match status" value="2"/>
</dbReference>
<sequence length="229" mass="23907">MGILVTPYFMLSSGREAHNRYTQAVEQLTSDRSETRTAAIHALARVARDSPPDRLAVRDTLAAYIRENSPATDEGLLPTLDPEIASALTVLADLSTDPADDPPLDLRAIHAPHSSLAKANLNGAYLNGAYLNEANLTGANLSGADLHIANLFGANLEGADLRGAYLSNATLSGATLDGAHLRGATLDGTDLSGVNLRGADLRGVNLSTARGIVPNEIRAVAVTDGSTLF</sequence>
<comment type="caution">
    <text evidence="1">The sequence shown here is derived from an EMBL/GenBank/DDBJ whole genome shotgun (WGS) entry which is preliminary data.</text>
</comment>
<name>A0A3N1D728_9ACTN</name>
<gene>
    <name evidence="1" type="ORF">EDD29_6975</name>
</gene>
<evidence type="ECO:0000313" key="2">
    <source>
        <dbReference type="Proteomes" id="UP000272400"/>
    </source>
</evidence>
<proteinExistence type="predicted"/>
<accession>A0A3N1D728</accession>
<dbReference type="PANTHER" id="PTHR14136:SF17">
    <property type="entry name" value="BTB_POZ DOMAIN-CONTAINING PROTEIN KCTD9"/>
    <property type="match status" value="1"/>
</dbReference>
<dbReference type="PANTHER" id="PTHR14136">
    <property type="entry name" value="BTB_POZ DOMAIN-CONTAINING PROTEIN KCTD9"/>
    <property type="match status" value="1"/>
</dbReference>
<organism evidence="1 2">
    <name type="scientific">Actinocorallia herbida</name>
    <dbReference type="NCBI Taxonomy" id="58109"/>
    <lineage>
        <taxon>Bacteria</taxon>
        <taxon>Bacillati</taxon>
        <taxon>Actinomycetota</taxon>
        <taxon>Actinomycetes</taxon>
        <taxon>Streptosporangiales</taxon>
        <taxon>Thermomonosporaceae</taxon>
        <taxon>Actinocorallia</taxon>
    </lineage>
</organism>
<reference evidence="1 2" key="1">
    <citation type="submission" date="2018-11" db="EMBL/GenBank/DDBJ databases">
        <title>Sequencing the genomes of 1000 actinobacteria strains.</title>
        <authorList>
            <person name="Klenk H.-P."/>
        </authorList>
    </citation>
    <scope>NUCLEOTIDE SEQUENCE [LARGE SCALE GENOMIC DNA]</scope>
    <source>
        <strain evidence="1 2">DSM 44254</strain>
    </source>
</reference>
<dbReference type="InterPro" id="IPR001646">
    <property type="entry name" value="5peptide_repeat"/>
</dbReference>
<dbReference type="AlphaFoldDB" id="A0A3N1D728"/>
<dbReference type="Gene3D" id="2.160.20.80">
    <property type="entry name" value="E3 ubiquitin-protein ligase SopA"/>
    <property type="match status" value="1"/>
</dbReference>